<dbReference type="Proteomes" id="UP000000600">
    <property type="component" value="Unassembled WGS sequence"/>
</dbReference>
<dbReference type="AlphaFoldDB" id="A0BDR3"/>
<evidence type="ECO:0008006" key="4">
    <source>
        <dbReference type="Google" id="ProtNLM"/>
    </source>
</evidence>
<keyword evidence="1" id="KW-1133">Transmembrane helix</keyword>
<keyword evidence="1" id="KW-0812">Transmembrane</keyword>
<dbReference type="KEGG" id="ptm:GSPATT00027710001"/>
<dbReference type="HOGENOM" id="CLU_2727659_0_0_1"/>
<organism evidence="2 3">
    <name type="scientific">Paramecium tetraurelia</name>
    <dbReference type="NCBI Taxonomy" id="5888"/>
    <lineage>
        <taxon>Eukaryota</taxon>
        <taxon>Sar</taxon>
        <taxon>Alveolata</taxon>
        <taxon>Ciliophora</taxon>
        <taxon>Intramacronucleata</taxon>
        <taxon>Oligohymenophorea</taxon>
        <taxon>Peniculida</taxon>
        <taxon>Parameciidae</taxon>
        <taxon>Paramecium</taxon>
    </lineage>
</organism>
<dbReference type="GeneID" id="5009862"/>
<evidence type="ECO:0000256" key="1">
    <source>
        <dbReference type="SAM" id="Phobius"/>
    </source>
</evidence>
<name>A0BDR3_PARTE</name>
<protein>
    <recommendedName>
        <fullName evidence="4">Transmembrane protein</fullName>
    </recommendedName>
</protein>
<evidence type="ECO:0000313" key="3">
    <source>
        <dbReference type="Proteomes" id="UP000000600"/>
    </source>
</evidence>
<accession>A0BDR3</accession>
<keyword evidence="3" id="KW-1185">Reference proteome</keyword>
<reference evidence="2 3" key="1">
    <citation type="journal article" date="2006" name="Nature">
        <title>Global trends of whole-genome duplications revealed by the ciliate Paramecium tetraurelia.</title>
        <authorList>
            <consortium name="Genoscope"/>
            <person name="Aury J.-M."/>
            <person name="Jaillon O."/>
            <person name="Duret L."/>
            <person name="Noel B."/>
            <person name="Jubin C."/>
            <person name="Porcel B.M."/>
            <person name="Segurens B."/>
            <person name="Daubin V."/>
            <person name="Anthouard V."/>
            <person name="Aiach N."/>
            <person name="Arnaiz O."/>
            <person name="Billaut A."/>
            <person name="Beisson J."/>
            <person name="Blanc I."/>
            <person name="Bouhouche K."/>
            <person name="Camara F."/>
            <person name="Duharcourt S."/>
            <person name="Guigo R."/>
            <person name="Gogendeau D."/>
            <person name="Katinka M."/>
            <person name="Keller A.-M."/>
            <person name="Kissmehl R."/>
            <person name="Klotz C."/>
            <person name="Koll F."/>
            <person name="Le Moue A."/>
            <person name="Lepere C."/>
            <person name="Malinsky S."/>
            <person name="Nowacki M."/>
            <person name="Nowak J.K."/>
            <person name="Plattner H."/>
            <person name="Poulain J."/>
            <person name="Ruiz F."/>
            <person name="Serrano V."/>
            <person name="Zagulski M."/>
            <person name="Dessen P."/>
            <person name="Betermier M."/>
            <person name="Weissenbach J."/>
            <person name="Scarpelli C."/>
            <person name="Schachter V."/>
            <person name="Sperling L."/>
            <person name="Meyer E."/>
            <person name="Cohen J."/>
            <person name="Wincker P."/>
        </authorList>
    </citation>
    <scope>NUCLEOTIDE SEQUENCE [LARGE SCALE GENOMIC DNA]</scope>
    <source>
        <strain evidence="2 3">Stock d4-2</strain>
    </source>
</reference>
<gene>
    <name evidence="2" type="ORF">GSPATT00027710001</name>
</gene>
<keyword evidence="1" id="KW-0472">Membrane</keyword>
<dbReference type="InParanoid" id="A0BDR3"/>
<proteinExistence type="predicted"/>
<sequence>MIHFFYVLNNFHQCQKFIDFINQIQSKIVLHYLFYILLFIKQMQRQVTMNMEYFISQSIIFYVQNRIMVLQN</sequence>
<dbReference type="RefSeq" id="XP_001424078.1">
    <property type="nucleotide sequence ID" value="XM_001424041.1"/>
</dbReference>
<evidence type="ECO:0000313" key="2">
    <source>
        <dbReference type="EMBL" id="CAK56680.1"/>
    </source>
</evidence>
<dbReference type="EMBL" id="CT867987">
    <property type="protein sequence ID" value="CAK56680.1"/>
    <property type="molecule type" value="Genomic_DNA"/>
</dbReference>
<feature type="transmembrane region" description="Helical" evidence="1">
    <location>
        <begin position="20"/>
        <end position="40"/>
    </location>
</feature>